<dbReference type="GO" id="GO:0045028">
    <property type="term" value="F:G protein-coupled purinergic nucleotide receptor activity"/>
    <property type="evidence" value="ECO:0007669"/>
    <property type="project" value="InterPro"/>
</dbReference>
<dbReference type="PANTHER" id="PTHR24233:SF3">
    <property type="entry name" value="P2Y PURINOCEPTOR 14"/>
    <property type="match status" value="1"/>
</dbReference>
<dbReference type="PROSITE" id="PS00237">
    <property type="entry name" value="G_PROTEIN_RECEP_F1_1"/>
    <property type="match status" value="1"/>
</dbReference>
<protein>
    <submittedName>
        <fullName evidence="13">Purinergic receptor P2Y14</fullName>
    </submittedName>
</protein>
<dbReference type="Pfam" id="PF00001">
    <property type="entry name" value="7tm_1"/>
    <property type="match status" value="1"/>
</dbReference>
<dbReference type="InterPro" id="IPR000276">
    <property type="entry name" value="GPCR_Rhodpsn"/>
</dbReference>
<keyword evidence="7 10" id="KW-0675">Receptor</keyword>
<keyword evidence="2" id="KW-1003">Cell membrane</keyword>
<evidence type="ECO:0000256" key="6">
    <source>
        <dbReference type="ARBA" id="ARBA00023136"/>
    </source>
</evidence>
<dbReference type="GO" id="GO:0005886">
    <property type="term" value="C:plasma membrane"/>
    <property type="evidence" value="ECO:0007669"/>
    <property type="project" value="UniProtKB-SubCell"/>
</dbReference>
<feature type="transmembrane region" description="Helical" evidence="11">
    <location>
        <begin position="229"/>
        <end position="249"/>
    </location>
</feature>
<keyword evidence="4 11" id="KW-1133">Transmembrane helix</keyword>
<dbReference type="Gene3D" id="1.20.1070.10">
    <property type="entry name" value="Rhodopsin 7-helix transmembrane proteins"/>
    <property type="match status" value="1"/>
</dbReference>
<keyword evidence="5 10" id="KW-0297">G-protein coupled receptor</keyword>
<name>A0A8C4S4S2_ERPCA</name>
<reference evidence="13" key="3">
    <citation type="submission" date="2025-09" db="UniProtKB">
        <authorList>
            <consortium name="Ensembl"/>
        </authorList>
    </citation>
    <scope>IDENTIFICATION</scope>
</reference>
<evidence type="ECO:0000313" key="14">
    <source>
        <dbReference type="Proteomes" id="UP000694620"/>
    </source>
</evidence>
<dbReference type="PRINTS" id="PR01655">
    <property type="entry name" value="UDPGLUCOSER"/>
</dbReference>
<feature type="transmembrane region" description="Helical" evidence="11">
    <location>
        <begin position="26"/>
        <end position="46"/>
    </location>
</feature>
<feature type="transmembrane region" description="Helical" evidence="11">
    <location>
        <begin position="58"/>
        <end position="77"/>
    </location>
</feature>
<evidence type="ECO:0000256" key="1">
    <source>
        <dbReference type="ARBA" id="ARBA00004651"/>
    </source>
</evidence>
<reference evidence="13" key="1">
    <citation type="submission" date="2021-06" db="EMBL/GenBank/DDBJ databases">
        <authorList>
            <consortium name="Wellcome Sanger Institute Data Sharing"/>
        </authorList>
    </citation>
    <scope>NUCLEOTIDE SEQUENCE [LARGE SCALE GENOMIC DNA]</scope>
</reference>
<organism evidence="13 14">
    <name type="scientific">Erpetoichthys calabaricus</name>
    <name type="common">Rope fish</name>
    <name type="synonym">Calamoichthys calabaricus</name>
    <dbReference type="NCBI Taxonomy" id="27687"/>
    <lineage>
        <taxon>Eukaryota</taxon>
        <taxon>Metazoa</taxon>
        <taxon>Chordata</taxon>
        <taxon>Craniata</taxon>
        <taxon>Vertebrata</taxon>
        <taxon>Euteleostomi</taxon>
        <taxon>Actinopterygii</taxon>
        <taxon>Polypteriformes</taxon>
        <taxon>Polypteridae</taxon>
        <taxon>Erpetoichthys</taxon>
    </lineage>
</organism>
<keyword evidence="9 10" id="KW-0807">Transducer</keyword>
<dbReference type="PRINTS" id="PR01157">
    <property type="entry name" value="P2YPURNOCPTR"/>
</dbReference>
<accession>A0A8C4S4S2</accession>
<evidence type="ECO:0000256" key="3">
    <source>
        <dbReference type="ARBA" id="ARBA00022692"/>
    </source>
</evidence>
<dbReference type="PROSITE" id="PS50262">
    <property type="entry name" value="G_PROTEIN_RECEP_F1_2"/>
    <property type="match status" value="1"/>
</dbReference>
<dbReference type="AlphaFoldDB" id="A0A8C4S4S2"/>
<evidence type="ECO:0000256" key="9">
    <source>
        <dbReference type="ARBA" id="ARBA00023224"/>
    </source>
</evidence>
<dbReference type="FunFam" id="1.20.1070.10:FF:000049">
    <property type="entry name" value="G-protein coupled receptor 87"/>
    <property type="match status" value="1"/>
</dbReference>
<dbReference type="GeneTree" id="ENSGT01110000267255"/>
<sequence length="304" mass="35005">MDNLGSPMHLTSLNNTIFMKRVLPTLYVFLFCGALVLNSLATWIFFRISNQSSFIIYLKNMVAADIFMTLSFPFKIIGDFGLGNWQLRVIVCRYSAVVFYLNMYIGIIFLALISLERFIKVVRNSGNSIIQSVTISKSLSAGIWLMMLILLVPNSILTNENPTEETSKHCFKLKSSLGMKWHKVSTYFCIIIFWVSFSVLLFCYTSIAVKIYKSYKKCSRDNSVTRRKFNRNIFSVLIVFIGCFVPYHVCRIPYTLSQTGISFSYQGQLLLFHFKEGTLFLSAMNVCLDPVIYFLFSLPIYCIY</sequence>
<keyword evidence="14" id="KW-1185">Reference proteome</keyword>
<dbReference type="PRINTS" id="PR00237">
    <property type="entry name" value="GPCRRHODOPSN"/>
</dbReference>
<evidence type="ECO:0000256" key="11">
    <source>
        <dbReference type="SAM" id="Phobius"/>
    </source>
</evidence>
<dbReference type="Ensembl" id="ENSECRT00000011561.1">
    <property type="protein sequence ID" value="ENSECRP00000011375.1"/>
    <property type="gene ID" value="ENSECRG00000007584.1"/>
</dbReference>
<feature type="transmembrane region" description="Helical" evidence="11">
    <location>
        <begin position="184"/>
        <end position="209"/>
    </location>
</feature>
<dbReference type="InterPro" id="IPR005466">
    <property type="entry name" value="P2Y14_rcpt"/>
</dbReference>
<dbReference type="InterPro" id="IPR017452">
    <property type="entry name" value="GPCR_Rhodpsn_7TM"/>
</dbReference>
<evidence type="ECO:0000259" key="12">
    <source>
        <dbReference type="PROSITE" id="PS50262"/>
    </source>
</evidence>
<dbReference type="Proteomes" id="UP000694620">
    <property type="component" value="Chromosome 2"/>
</dbReference>
<evidence type="ECO:0000256" key="8">
    <source>
        <dbReference type="ARBA" id="ARBA00023180"/>
    </source>
</evidence>
<keyword evidence="6 11" id="KW-0472">Membrane</keyword>
<reference evidence="13" key="2">
    <citation type="submission" date="2025-08" db="UniProtKB">
        <authorList>
            <consortium name="Ensembl"/>
        </authorList>
    </citation>
    <scope>IDENTIFICATION</scope>
</reference>
<evidence type="ECO:0000256" key="5">
    <source>
        <dbReference type="ARBA" id="ARBA00023040"/>
    </source>
</evidence>
<evidence type="ECO:0000256" key="2">
    <source>
        <dbReference type="ARBA" id="ARBA00022475"/>
    </source>
</evidence>
<dbReference type="SUPFAM" id="SSF81321">
    <property type="entry name" value="Family A G protein-coupled receptor-like"/>
    <property type="match status" value="1"/>
</dbReference>
<proteinExistence type="inferred from homology"/>
<keyword evidence="8" id="KW-0325">Glycoprotein</keyword>
<evidence type="ECO:0000256" key="10">
    <source>
        <dbReference type="RuleBase" id="RU000688"/>
    </source>
</evidence>
<feature type="transmembrane region" description="Helical" evidence="11">
    <location>
        <begin position="139"/>
        <end position="157"/>
    </location>
</feature>
<feature type="transmembrane region" description="Helical" evidence="11">
    <location>
        <begin position="279"/>
        <end position="303"/>
    </location>
</feature>
<feature type="domain" description="G-protein coupled receptors family 1 profile" evidence="12">
    <location>
        <begin position="37"/>
        <end position="293"/>
    </location>
</feature>
<gene>
    <name evidence="13" type="primary">P2RY14</name>
</gene>
<comment type="subcellular location">
    <subcellularLocation>
        <location evidence="1">Cell membrane</location>
        <topology evidence="1">Multi-pass membrane protein</topology>
    </subcellularLocation>
</comment>
<feature type="transmembrane region" description="Helical" evidence="11">
    <location>
        <begin position="97"/>
        <end position="119"/>
    </location>
</feature>
<evidence type="ECO:0000256" key="4">
    <source>
        <dbReference type="ARBA" id="ARBA00022989"/>
    </source>
</evidence>
<keyword evidence="3 10" id="KW-0812">Transmembrane</keyword>
<dbReference type="PANTHER" id="PTHR24233">
    <property type="entry name" value="P2Y PURINOCEPTOR-RELATED G-PROTEIN COUPLED RECEPTOR"/>
    <property type="match status" value="1"/>
</dbReference>
<evidence type="ECO:0000313" key="13">
    <source>
        <dbReference type="Ensembl" id="ENSECRP00000011375.1"/>
    </source>
</evidence>
<evidence type="ECO:0000256" key="7">
    <source>
        <dbReference type="ARBA" id="ARBA00023170"/>
    </source>
</evidence>
<comment type="similarity">
    <text evidence="10">Belongs to the G-protein coupled receptor 1 family.</text>
</comment>